<feature type="region of interest" description="Disordered" evidence="1">
    <location>
        <begin position="166"/>
        <end position="228"/>
    </location>
</feature>
<dbReference type="EnsemblMetazoa" id="XM_021051337.2">
    <property type="protein sequence ID" value="XP_020906996.1"/>
    <property type="gene ID" value="LOC110245079"/>
</dbReference>
<organism evidence="2 3">
    <name type="scientific">Exaiptasia diaphana</name>
    <name type="common">Tropical sea anemone</name>
    <name type="synonym">Aiptasia pulchella</name>
    <dbReference type="NCBI Taxonomy" id="2652724"/>
    <lineage>
        <taxon>Eukaryota</taxon>
        <taxon>Metazoa</taxon>
        <taxon>Cnidaria</taxon>
        <taxon>Anthozoa</taxon>
        <taxon>Hexacorallia</taxon>
        <taxon>Actiniaria</taxon>
        <taxon>Aiptasiidae</taxon>
        <taxon>Exaiptasia</taxon>
    </lineage>
</organism>
<evidence type="ECO:0000313" key="3">
    <source>
        <dbReference type="Proteomes" id="UP000887567"/>
    </source>
</evidence>
<protein>
    <submittedName>
        <fullName evidence="2">Uncharacterized protein</fullName>
    </submittedName>
</protein>
<dbReference type="KEGG" id="epa:110245079"/>
<dbReference type="OMA" id="NPPWGTE"/>
<dbReference type="OrthoDB" id="5974769at2759"/>
<feature type="region of interest" description="Disordered" evidence="1">
    <location>
        <begin position="1"/>
        <end position="36"/>
    </location>
</feature>
<evidence type="ECO:0000256" key="1">
    <source>
        <dbReference type="SAM" id="MobiDB-lite"/>
    </source>
</evidence>
<dbReference type="RefSeq" id="XP_020906996.1">
    <property type="nucleotide sequence ID" value="XM_021051337.2"/>
</dbReference>
<reference evidence="2" key="1">
    <citation type="submission" date="2022-11" db="UniProtKB">
        <authorList>
            <consortium name="EnsemblMetazoa"/>
        </authorList>
    </citation>
    <scope>IDENTIFICATION</scope>
</reference>
<dbReference type="AlphaFoldDB" id="A0A913XN62"/>
<feature type="region of interest" description="Disordered" evidence="1">
    <location>
        <begin position="88"/>
        <end position="114"/>
    </location>
</feature>
<sequence>MRQFTQEQEQDDLVKSTVKNPPWGTEPVTPSTASGIRKKAFPWTTYTRDYVGAPGSVAAPQRMKTAEHLPTGWPFERSHYAGTFRTPQAQYSRHSVPTPVSVHRRNNPHPRLSDPWQYPNKTYLVWKNNLAAEEPPRQVQSAPINILQANKHRWFSTTYKSTFDGKPLDLQSKKPINPWKPERFRPNSKAQTPALHWQTTTTHDFKGGYGRPSTTERPYDMSWSNLSM</sequence>
<dbReference type="Proteomes" id="UP000887567">
    <property type="component" value="Unplaced"/>
</dbReference>
<name>A0A913XN62_EXADI</name>
<evidence type="ECO:0000313" key="2">
    <source>
        <dbReference type="EnsemblMetazoa" id="XP_020906996.1"/>
    </source>
</evidence>
<dbReference type="GeneID" id="110245079"/>
<feature type="compositionally biased region" description="Polar residues" evidence="1">
    <location>
        <begin position="212"/>
        <end position="228"/>
    </location>
</feature>
<keyword evidence="3" id="KW-1185">Reference proteome</keyword>
<accession>A0A913XN62</accession>
<proteinExistence type="predicted"/>